<comment type="catalytic activity">
    <reaction evidence="1">
        <text>ATP + protein L-histidine = ADP + protein N-phospho-L-histidine.</text>
        <dbReference type="EC" id="2.7.13.3"/>
    </reaction>
</comment>
<keyword evidence="7 8" id="KW-1133">Transmembrane helix</keyword>
<keyword evidence="11" id="KW-1185">Reference proteome</keyword>
<evidence type="ECO:0000256" key="2">
    <source>
        <dbReference type="ARBA" id="ARBA00012438"/>
    </source>
</evidence>
<feature type="transmembrane region" description="Helical" evidence="8">
    <location>
        <begin position="125"/>
        <end position="147"/>
    </location>
</feature>
<keyword evidence="3" id="KW-0597">Phosphoprotein</keyword>
<keyword evidence="6" id="KW-0418">Kinase</keyword>
<gene>
    <name evidence="10" type="ORF">BZG01_19840</name>
</gene>
<evidence type="ECO:0000256" key="3">
    <source>
        <dbReference type="ARBA" id="ARBA00022553"/>
    </source>
</evidence>
<feature type="transmembrane region" description="Helical" evidence="8">
    <location>
        <begin position="12"/>
        <end position="34"/>
    </location>
</feature>
<dbReference type="InterPro" id="IPR050428">
    <property type="entry name" value="TCS_sensor_his_kinase"/>
</dbReference>
<keyword evidence="4" id="KW-0808">Transferase</keyword>
<dbReference type="InterPro" id="IPR003594">
    <property type="entry name" value="HATPase_dom"/>
</dbReference>
<dbReference type="GO" id="GO:0000155">
    <property type="term" value="F:phosphorelay sensor kinase activity"/>
    <property type="evidence" value="ECO:0007669"/>
    <property type="project" value="InterPro"/>
</dbReference>
<protein>
    <recommendedName>
        <fullName evidence="2">histidine kinase</fullName>
        <ecNumber evidence="2">2.7.13.3</ecNumber>
    </recommendedName>
</protein>
<dbReference type="AlphaFoldDB" id="A0A2N3HSZ0"/>
<evidence type="ECO:0000256" key="7">
    <source>
        <dbReference type="ARBA" id="ARBA00022989"/>
    </source>
</evidence>
<dbReference type="Gene3D" id="3.30.565.10">
    <property type="entry name" value="Histidine kinase-like ATPase, C-terminal domain"/>
    <property type="match status" value="1"/>
</dbReference>
<dbReference type="SUPFAM" id="SSF55874">
    <property type="entry name" value="ATPase domain of HSP90 chaperone/DNA topoisomerase II/histidine kinase"/>
    <property type="match status" value="1"/>
</dbReference>
<dbReference type="InterPro" id="IPR003661">
    <property type="entry name" value="HisK_dim/P_dom"/>
</dbReference>
<name>A0A2N3HSZ0_9BACT</name>
<dbReference type="PANTHER" id="PTHR45436:SF5">
    <property type="entry name" value="SENSOR HISTIDINE KINASE TRCS"/>
    <property type="match status" value="1"/>
</dbReference>
<evidence type="ECO:0000256" key="1">
    <source>
        <dbReference type="ARBA" id="ARBA00000085"/>
    </source>
</evidence>
<reference evidence="10 11" key="1">
    <citation type="journal article" date="2017" name="Front. Microbiol.">
        <title>Labilibaculum manganireducens gen. nov., sp. nov. and Labilibaculum filiforme sp. nov., Novel Bacteroidetes Isolated from Subsurface Sediments of the Baltic Sea.</title>
        <authorList>
            <person name="Vandieken V."/>
            <person name="Marshall I.P."/>
            <person name="Niemann H."/>
            <person name="Engelen B."/>
            <person name="Cypionka H."/>
        </authorList>
    </citation>
    <scope>NUCLEOTIDE SEQUENCE [LARGE SCALE GENOMIC DNA]</scope>
    <source>
        <strain evidence="10 11">59.10-2M</strain>
    </source>
</reference>
<dbReference type="PROSITE" id="PS50109">
    <property type="entry name" value="HIS_KIN"/>
    <property type="match status" value="1"/>
</dbReference>
<evidence type="ECO:0000259" key="9">
    <source>
        <dbReference type="PROSITE" id="PS50109"/>
    </source>
</evidence>
<dbReference type="EMBL" id="MVDE01000049">
    <property type="protein sequence ID" value="PKQ61153.1"/>
    <property type="molecule type" value="Genomic_DNA"/>
</dbReference>
<accession>A0A2N3HSZ0</accession>
<dbReference type="PANTHER" id="PTHR45436">
    <property type="entry name" value="SENSOR HISTIDINE KINASE YKOH"/>
    <property type="match status" value="1"/>
</dbReference>
<dbReference type="InterPro" id="IPR036890">
    <property type="entry name" value="HATPase_C_sf"/>
</dbReference>
<keyword evidence="8" id="KW-0472">Membrane</keyword>
<dbReference type="Pfam" id="PF02518">
    <property type="entry name" value="HATPase_c"/>
    <property type="match status" value="1"/>
</dbReference>
<sequence length="418" mass="48286">MKLLTKINRSYFKYGILVFLIADVVIIAMSNYFLKEEIDQQLRLEAKEIFEVLKEKAEFQSIYPTDIITPISSSEIKTNTEKDTLILDLYQNKLTPYREFTTYQSISNKHYRITTRQMLMEFDDILTIFTSLISSVLLLIFIGLLLFTRRLNTSLWKTFNDNIEKIKSYSFTPPSKLELTATGINEFDDLNQVLSMMSGRLEKDYTATKEFSANAAHELQTPLAAIRNKCENLFSDSNLDEKTIDTIREIYLSADKLSGISKALLLLAKIDHEQFNERDHVSLNQIFNYWINSFQDVIQDRNLLVSLSAADNCQLLMDKRLANLLIQNVLVNAIKHSKNGEEISIYLAKDYFTIANSGEQAINQPEMIFNRFYTESQNVGSTGIGLAIVKKIADHYKIDIDYSFKDFKHLFTFKLQNC</sequence>
<dbReference type="EC" id="2.7.13.3" evidence="2"/>
<evidence type="ECO:0000313" key="11">
    <source>
        <dbReference type="Proteomes" id="UP000233618"/>
    </source>
</evidence>
<dbReference type="Gene3D" id="1.10.287.130">
    <property type="match status" value="1"/>
</dbReference>
<dbReference type="Pfam" id="PF00512">
    <property type="entry name" value="HisKA"/>
    <property type="match status" value="1"/>
</dbReference>
<dbReference type="GO" id="GO:0005886">
    <property type="term" value="C:plasma membrane"/>
    <property type="evidence" value="ECO:0007669"/>
    <property type="project" value="TreeGrafter"/>
</dbReference>
<organism evidence="10 11">
    <name type="scientific">Labilibaculum manganireducens</name>
    <dbReference type="NCBI Taxonomy" id="1940525"/>
    <lineage>
        <taxon>Bacteria</taxon>
        <taxon>Pseudomonadati</taxon>
        <taxon>Bacteroidota</taxon>
        <taxon>Bacteroidia</taxon>
        <taxon>Marinilabiliales</taxon>
        <taxon>Marinifilaceae</taxon>
        <taxon>Labilibaculum</taxon>
    </lineage>
</organism>
<dbReference type="CDD" id="cd00082">
    <property type="entry name" value="HisKA"/>
    <property type="match status" value="1"/>
</dbReference>
<comment type="caution">
    <text evidence="10">The sequence shown here is derived from an EMBL/GenBank/DDBJ whole genome shotgun (WGS) entry which is preliminary data.</text>
</comment>
<dbReference type="SMART" id="SM00388">
    <property type="entry name" value="HisKA"/>
    <property type="match status" value="1"/>
</dbReference>
<evidence type="ECO:0000256" key="6">
    <source>
        <dbReference type="ARBA" id="ARBA00022777"/>
    </source>
</evidence>
<dbReference type="RefSeq" id="WP_101311596.1">
    <property type="nucleotide sequence ID" value="NZ_MVDE01000049.1"/>
</dbReference>
<evidence type="ECO:0000313" key="10">
    <source>
        <dbReference type="EMBL" id="PKQ61153.1"/>
    </source>
</evidence>
<evidence type="ECO:0000256" key="4">
    <source>
        <dbReference type="ARBA" id="ARBA00022679"/>
    </source>
</evidence>
<feature type="domain" description="Histidine kinase" evidence="9">
    <location>
        <begin position="214"/>
        <end position="418"/>
    </location>
</feature>
<dbReference type="InterPro" id="IPR005467">
    <property type="entry name" value="His_kinase_dom"/>
</dbReference>
<proteinExistence type="predicted"/>
<dbReference type="SUPFAM" id="SSF47384">
    <property type="entry name" value="Homodimeric domain of signal transducing histidine kinase"/>
    <property type="match status" value="1"/>
</dbReference>
<dbReference type="InterPro" id="IPR036097">
    <property type="entry name" value="HisK_dim/P_sf"/>
</dbReference>
<dbReference type="SMART" id="SM00387">
    <property type="entry name" value="HATPase_c"/>
    <property type="match status" value="1"/>
</dbReference>
<evidence type="ECO:0000256" key="5">
    <source>
        <dbReference type="ARBA" id="ARBA00022692"/>
    </source>
</evidence>
<evidence type="ECO:0000256" key="8">
    <source>
        <dbReference type="SAM" id="Phobius"/>
    </source>
</evidence>
<keyword evidence="5 8" id="KW-0812">Transmembrane</keyword>
<dbReference type="Proteomes" id="UP000233618">
    <property type="component" value="Unassembled WGS sequence"/>
</dbReference>